<dbReference type="AlphaFoldDB" id="A0AAW3SYJ5"/>
<dbReference type="InterPro" id="IPR009061">
    <property type="entry name" value="DNA-bd_dom_put_sf"/>
</dbReference>
<dbReference type="RefSeq" id="WP_111096043.1">
    <property type="nucleotide sequence ID" value="NZ_JACGXP010000001.1"/>
</dbReference>
<evidence type="ECO:0000313" key="2">
    <source>
        <dbReference type="EMBL" id="MBA8988889.1"/>
    </source>
</evidence>
<organism evidence="2 3">
    <name type="scientific">Curtobacterium pusillum</name>
    <dbReference type="NCBI Taxonomy" id="69373"/>
    <lineage>
        <taxon>Bacteria</taxon>
        <taxon>Bacillati</taxon>
        <taxon>Actinomycetota</taxon>
        <taxon>Actinomycetes</taxon>
        <taxon>Micrococcales</taxon>
        <taxon>Microbacteriaceae</taxon>
        <taxon>Curtobacterium</taxon>
    </lineage>
</organism>
<evidence type="ECO:0000259" key="1">
    <source>
        <dbReference type="Pfam" id="PF12728"/>
    </source>
</evidence>
<name>A0AAW3SYJ5_9MICO</name>
<dbReference type="InterPro" id="IPR041657">
    <property type="entry name" value="HTH_17"/>
</dbReference>
<dbReference type="InterPro" id="IPR036388">
    <property type="entry name" value="WH-like_DNA-bd_sf"/>
</dbReference>
<dbReference type="GO" id="GO:0003677">
    <property type="term" value="F:DNA binding"/>
    <property type="evidence" value="ECO:0007669"/>
    <property type="project" value="UniProtKB-KW"/>
</dbReference>
<evidence type="ECO:0000313" key="3">
    <source>
        <dbReference type="Proteomes" id="UP000590225"/>
    </source>
</evidence>
<reference evidence="2 3" key="1">
    <citation type="submission" date="2020-07" db="EMBL/GenBank/DDBJ databases">
        <title>Above-ground endophytic microbial communities from plants in different locations in the United States.</title>
        <authorList>
            <person name="Frank C."/>
        </authorList>
    </citation>
    <scope>NUCLEOTIDE SEQUENCE [LARGE SCALE GENOMIC DNA]</scope>
    <source>
        <strain evidence="2 3">WPL5_2</strain>
    </source>
</reference>
<keyword evidence="2" id="KW-0238">DNA-binding</keyword>
<sequence length="64" mass="6812">MTATVLPLPDLVSDVDVAALLGVSPKTLANWRSAGVGPSYFKIGGRVRYDRAVILTWLDAARVA</sequence>
<dbReference type="Gene3D" id="1.10.10.10">
    <property type="entry name" value="Winged helix-like DNA-binding domain superfamily/Winged helix DNA-binding domain"/>
    <property type="match status" value="1"/>
</dbReference>
<dbReference type="EMBL" id="JACGXP010000001">
    <property type="protein sequence ID" value="MBA8988889.1"/>
    <property type="molecule type" value="Genomic_DNA"/>
</dbReference>
<dbReference type="SUPFAM" id="SSF46955">
    <property type="entry name" value="Putative DNA-binding domain"/>
    <property type="match status" value="1"/>
</dbReference>
<comment type="caution">
    <text evidence="2">The sequence shown here is derived from an EMBL/GenBank/DDBJ whole genome shotgun (WGS) entry which is preliminary data.</text>
</comment>
<feature type="domain" description="Helix-turn-helix" evidence="1">
    <location>
        <begin position="16"/>
        <end position="60"/>
    </location>
</feature>
<proteinExistence type="predicted"/>
<dbReference type="Proteomes" id="UP000590225">
    <property type="component" value="Unassembled WGS sequence"/>
</dbReference>
<gene>
    <name evidence="2" type="ORF">FHW23_000121</name>
</gene>
<accession>A0AAW3SYJ5</accession>
<protein>
    <submittedName>
        <fullName evidence="2">DNA-binding transcriptional regulator AlpA</fullName>
    </submittedName>
</protein>
<dbReference type="Pfam" id="PF12728">
    <property type="entry name" value="HTH_17"/>
    <property type="match status" value="1"/>
</dbReference>